<proteinExistence type="predicted"/>
<keyword evidence="4" id="KW-1185">Reference proteome</keyword>
<dbReference type="OrthoDB" id="184064at2759"/>
<dbReference type="EMBL" id="AUWU02000007">
    <property type="protein sequence ID" value="KAH0571402.1"/>
    <property type="molecule type" value="Genomic_DNA"/>
</dbReference>
<organism evidence="2">
    <name type="scientific">Spironucleus salmonicida</name>
    <dbReference type="NCBI Taxonomy" id="348837"/>
    <lineage>
        <taxon>Eukaryota</taxon>
        <taxon>Metamonada</taxon>
        <taxon>Diplomonadida</taxon>
        <taxon>Hexamitidae</taxon>
        <taxon>Hexamitinae</taxon>
        <taxon>Spironucleus</taxon>
    </lineage>
</organism>
<evidence type="ECO:0000256" key="1">
    <source>
        <dbReference type="ARBA" id="ARBA00022737"/>
    </source>
</evidence>
<protein>
    <submittedName>
        <fullName evidence="3">Phosphatidylinositol-4-phosphate 5-kinase</fullName>
    </submittedName>
</protein>
<dbReference type="InterPro" id="IPR003409">
    <property type="entry name" value="MORN"/>
</dbReference>
<sequence>MKQGKLTYPDGSIYIGQLLDRTKHGEGTYTTCTSNYIGNFENDNYHGFGTLETDAFVYVGQFSNSNFHGQGKLKTKKQLIQFNALLLFEFNEIISIEAVFNNADINGPSRLQTLHFDFLGAITSNQFTAGCFVFHSDLTLKNQLFIPKNTEFEIDFTVSPWNLQLNDIKYLIECNIGINPDFSLHDDCKISTQYYTFNGTCINNMFQYGQLTYKIPLITVIDPFISQNIEVALPQILHEISPLFDVPDLSIITPFDVDFFFEFNGKIKSFEGEFYSDLPFNGKFIFENGVVFEGTQRSGMYIGNIVFKQLEIQGAIQNGKLEGKCNIQYNNDLYKINVNGTFKDGLKQGDFIVAADDLTFSGVYKDNFITGISNIQFKYFNVEFSCFQGTVQSLRLKWNNIGYFKDEQHEILVYNGDEYNIERAQNGSIVLFYNQAIKFNKNYLKTPEFKYIGEIYNLKIIGQGVYEDQQKIVTGFYDSVSFNGKCVVKYKFPIDFFMERNNVVQIQGQFVNDQLQGQAIVTYENSIFTGNYINNEKYEGIWQFADVRFDGLFQNNIFIKGQILQGDMILQGNFGQGDQLRFKDVHFSLNQLGAIKKFGQQQQYQGAEQLAILLKGSESYQGQLSNNLYHGDGVLKTTDYTFIGMFDNGIIKGQGELEDHATKTKYKGNFQFGTQITGRFEMVNILDSNIKYEGDFINGIKQGSGTLITEDYIYIGDFDDNEFNGNGNITYTDETHYLGLFYRGFKNGQGSLTTTAFTYIGQFKYDVIHGSGQLFINAISTWEQDYFVYNNVKLSQISTGVFDQGNFVSGEIKFVDYTINGDIDNNSLVKGTFQGSLKKSSINKLLIALKFNENDQVLIDGEFVNNMNLKASNQDNSVYIYISNNYYKVELINSTMNTKTLTQMLIKDQKIDENFKSQIHYLNSDSQYFGFITQDIKIGQYGSLTTPEFNFEGMFINELPYRGKIIRQNYSFNGILNHLAQPTTGELQLQNGYLITGTFDQTLNPIGICKIQYSNGNIFQGFYKNNYEFGCGSINGNNVTYIIESVPDILDQYFLRTYKEKLLFGTIDYPDKVFTGKICQGQPSDFGTLKRDNNMYYGTFIQGVLQNIGSSLENIKFSNITKFLQQFDNLIPQNIIQPLQMKGQGQFQNDTQINIWSYEFEDISYEINYDNQNFNYISNQLTISVNNTSLSIKTSKIQFDGDTDLRGQYCINDTMQYTGRTINGKFNGNGVLKCNNFSYKGQFIQGKFHGIGVVKLKEYQYSGQFKLNKQNGVGVQKYLNGDVFQGQFIEGKPYHGKMIYSNGDIYEGQM</sequence>
<evidence type="ECO:0000313" key="4">
    <source>
        <dbReference type="Proteomes" id="UP000018208"/>
    </source>
</evidence>
<name>V6LS54_9EUKA</name>
<evidence type="ECO:0000313" key="2">
    <source>
        <dbReference type="EMBL" id="EST46521.1"/>
    </source>
</evidence>
<evidence type="ECO:0000313" key="3">
    <source>
        <dbReference type="EMBL" id="KAH0571402.1"/>
    </source>
</evidence>
<dbReference type="Pfam" id="PF02493">
    <property type="entry name" value="MORN"/>
    <property type="match status" value="11"/>
</dbReference>
<dbReference type="SUPFAM" id="SSF82185">
    <property type="entry name" value="Histone H3 K4-specific methyltransferase SET7/9 N-terminal domain"/>
    <property type="match status" value="5"/>
</dbReference>
<dbReference type="EMBL" id="KI546073">
    <property type="protein sequence ID" value="EST46521.1"/>
    <property type="molecule type" value="Genomic_DNA"/>
</dbReference>
<keyword evidence="1" id="KW-0677">Repeat</keyword>
<dbReference type="VEuPathDB" id="GiardiaDB:SS50377_27703"/>
<gene>
    <name evidence="2" type="ORF">SS50377_13326</name>
    <name evidence="3" type="ORF">SS50377_27703</name>
</gene>
<dbReference type="PANTHER" id="PTHR23084:SF263">
    <property type="entry name" value="MORN REPEAT-CONTAINING PROTEIN 1"/>
    <property type="match status" value="1"/>
</dbReference>
<dbReference type="Proteomes" id="UP000018208">
    <property type="component" value="Unassembled WGS sequence"/>
</dbReference>
<reference evidence="3" key="2">
    <citation type="submission" date="2020-12" db="EMBL/GenBank/DDBJ databases">
        <title>New Spironucleus salmonicida genome in near-complete chromosomes.</title>
        <authorList>
            <person name="Xu F."/>
            <person name="Kurt Z."/>
            <person name="Jimenez-Gonzalez A."/>
            <person name="Astvaldsson A."/>
            <person name="Andersson J.O."/>
            <person name="Svard S.G."/>
        </authorList>
    </citation>
    <scope>NUCLEOTIDE SEQUENCE</scope>
    <source>
        <strain evidence="3">ATCC 50377</strain>
    </source>
</reference>
<reference evidence="2 3" key="1">
    <citation type="journal article" date="2014" name="PLoS Genet.">
        <title>The Genome of Spironucleus salmonicida Highlights a Fish Pathogen Adapted to Fluctuating Environments.</title>
        <authorList>
            <person name="Xu F."/>
            <person name="Jerlstrom-Hultqvist J."/>
            <person name="Einarsson E."/>
            <person name="Astvaldsson A."/>
            <person name="Svard S.G."/>
            <person name="Andersson J.O."/>
        </authorList>
    </citation>
    <scope>NUCLEOTIDE SEQUENCE</scope>
    <source>
        <strain evidence="3">ATCC 50377</strain>
    </source>
</reference>
<dbReference type="SMART" id="SM00698">
    <property type="entry name" value="MORN"/>
    <property type="match status" value="11"/>
</dbReference>
<dbReference type="Gene3D" id="2.20.110.10">
    <property type="entry name" value="Histone H3 K4-specific methyltransferase SET7/9 N-terminal domain"/>
    <property type="match status" value="1"/>
</dbReference>
<dbReference type="PANTHER" id="PTHR23084">
    <property type="entry name" value="PHOSPHATIDYLINOSITOL-4-PHOSPHATE 5-KINASE RELATED"/>
    <property type="match status" value="1"/>
</dbReference>
<accession>V6LS54</accession>